<proteinExistence type="predicted"/>
<evidence type="ECO:0000313" key="3">
    <source>
        <dbReference type="Proteomes" id="UP000199518"/>
    </source>
</evidence>
<dbReference type="Proteomes" id="UP000199518">
    <property type="component" value="Unassembled WGS sequence"/>
</dbReference>
<dbReference type="OrthoDB" id="268680at2"/>
<dbReference type="EMBL" id="FOQD01000001">
    <property type="protein sequence ID" value="SFH60417.1"/>
    <property type="molecule type" value="Genomic_DNA"/>
</dbReference>
<evidence type="ECO:0000259" key="1">
    <source>
        <dbReference type="Pfam" id="PF12867"/>
    </source>
</evidence>
<dbReference type="InterPro" id="IPR034660">
    <property type="entry name" value="DinB/YfiT-like"/>
</dbReference>
<dbReference type="AlphaFoldDB" id="A0A1I3BDN3"/>
<dbReference type="Gene3D" id="1.20.120.450">
    <property type="entry name" value="dinb family like domain"/>
    <property type="match status" value="1"/>
</dbReference>
<organism evidence="2 3">
    <name type="scientific">Planctomicrobium piriforme</name>
    <dbReference type="NCBI Taxonomy" id="1576369"/>
    <lineage>
        <taxon>Bacteria</taxon>
        <taxon>Pseudomonadati</taxon>
        <taxon>Planctomycetota</taxon>
        <taxon>Planctomycetia</taxon>
        <taxon>Planctomycetales</taxon>
        <taxon>Planctomycetaceae</taxon>
        <taxon>Planctomicrobium</taxon>
    </lineage>
</organism>
<feature type="domain" description="DinB-like" evidence="1">
    <location>
        <begin position="16"/>
        <end position="148"/>
    </location>
</feature>
<reference evidence="3" key="1">
    <citation type="submission" date="2016-10" db="EMBL/GenBank/DDBJ databases">
        <authorList>
            <person name="Varghese N."/>
            <person name="Submissions S."/>
        </authorList>
    </citation>
    <scope>NUCLEOTIDE SEQUENCE [LARGE SCALE GENOMIC DNA]</scope>
    <source>
        <strain evidence="3">DSM 26348</strain>
    </source>
</reference>
<dbReference type="RefSeq" id="WP_092047447.1">
    <property type="nucleotide sequence ID" value="NZ_FOQD01000001.1"/>
</dbReference>
<gene>
    <name evidence="2" type="ORF">SAMN05421753_101399</name>
</gene>
<sequence length="161" mass="17931">MLELAIKQNKFLLGYTDGLVRDVADERFTEQPLPKVNHPAWILGHLAYAGDGCVGLLGGDKTLSPEWLELFKGGTSLTDVRSNYPSKDELLASLRKRYETAQALAERITPEQAMAPNGHARLKESMPQVQDLASFLLTGHFAVHLGQLSMWRRMIGLPPMF</sequence>
<evidence type="ECO:0000313" key="2">
    <source>
        <dbReference type="EMBL" id="SFH60417.1"/>
    </source>
</evidence>
<dbReference type="STRING" id="1576369.SAMN05421753_101399"/>
<dbReference type="SUPFAM" id="SSF109854">
    <property type="entry name" value="DinB/YfiT-like putative metalloenzymes"/>
    <property type="match status" value="1"/>
</dbReference>
<dbReference type="InterPro" id="IPR024775">
    <property type="entry name" value="DinB-like"/>
</dbReference>
<keyword evidence="3" id="KW-1185">Reference proteome</keyword>
<dbReference type="Pfam" id="PF12867">
    <property type="entry name" value="DinB_2"/>
    <property type="match status" value="1"/>
</dbReference>
<protein>
    <submittedName>
        <fullName evidence="2">DinB superfamily protein</fullName>
    </submittedName>
</protein>
<accession>A0A1I3BDN3</accession>
<name>A0A1I3BDN3_9PLAN</name>